<dbReference type="Pfam" id="PF13920">
    <property type="entry name" value="zf-C3HC4_3"/>
    <property type="match status" value="1"/>
</dbReference>
<dbReference type="PROSITE" id="PS50089">
    <property type="entry name" value="ZF_RING_2"/>
    <property type="match status" value="1"/>
</dbReference>
<sequence>MLLKSSIELKLQPNSAWFNASYSKTHSLINTLEFNTLSMTEDFAYLLKPDLLTSFIGTLKSEADQFSASFFESFKTRNESSESEITKGIMMICDCEEQNYNYVYFLILGSDPFIKELNIDNNTLALFRFSIEEITENKLEVCEKVINQLRDVQKQMKHVFNSVVQEEVKMSREMVHHYDAIQYFHHENEKDREKKSSIEKKVRKKHQKIQQLHQEATRDLNLYCSFCNNEKKNILFLPCGHIEVCKICLTQNLKIQLAAPHLRNKKCSRCNTHLESILEISY</sequence>
<dbReference type="AlphaFoldDB" id="A0A1R2CZ10"/>
<dbReference type="EMBL" id="MPUH01000029">
    <property type="protein sequence ID" value="OMJ94239.1"/>
    <property type="molecule type" value="Genomic_DNA"/>
</dbReference>
<dbReference type="OrthoDB" id="4034597at2759"/>
<dbReference type="InterPro" id="IPR013083">
    <property type="entry name" value="Znf_RING/FYVE/PHD"/>
</dbReference>
<feature type="domain" description="RING-type" evidence="2">
    <location>
        <begin position="224"/>
        <end position="271"/>
    </location>
</feature>
<reference evidence="3 4" key="1">
    <citation type="submission" date="2016-11" db="EMBL/GenBank/DDBJ databases">
        <title>The macronuclear genome of Stentor coeruleus: a giant cell with tiny introns.</title>
        <authorList>
            <person name="Slabodnick M."/>
            <person name="Ruby J.G."/>
            <person name="Reiff S.B."/>
            <person name="Swart E.C."/>
            <person name="Gosai S."/>
            <person name="Prabakaran S."/>
            <person name="Witkowska E."/>
            <person name="Larue G.E."/>
            <person name="Fisher S."/>
            <person name="Freeman R.M."/>
            <person name="Gunawardena J."/>
            <person name="Chu W."/>
            <person name="Stover N.A."/>
            <person name="Gregory B.D."/>
            <person name="Nowacki M."/>
            <person name="Derisi J."/>
            <person name="Roy S.W."/>
            <person name="Marshall W.F."/>
            <person name="Sood P."/>
        </authorList>
    </citation>
    <scope>NUCLEOTIDE SEQUENCE [LARGE SCALE GENOMIC DNA]</scope>
    <source>
        <strain evidence="3">WM001</strain>
    </source>
</reference>
<keyword evidence="1" id="KW-0863">Zinc-finger</keyword>
<keyword evidence="4" id="KW-1185">Reference proteome</keyword>
<accession>A0A1R2CZ10</accession>
<dbReference type="Proteomes" id="UP000187209">
    <property type="component" value="Unassembled WGS sequence"/>
</dbReference>
<organism evidence="3 4">
    <name type="scientific">Stentor coeruleus</name>
    <dbReference type="NCBI Taxonomy" id="5963"/>
    <lineage>
        <taxon>Eukaryota</taxon>
        <taxon>Sar</taxon>
        <taxon>Alveolata</taxon>
        <taxon>Ciliophora</taxon>
        <taxon>Postciliodesmatophora</taxon>
        <taxon>Heterotrichea</taxon>
        <taxon>Heterotrichida</taxon>
        <taxon>Stentoridae</taxon>
        <taxon>Stentor</taxon>
    </lineage>
</organism>
<evidence type="ECO:0000313" key="3">
    <source>
        <dbReference type="EMBL" id="OMJ94239.1"/>
    </source>
</evidence>
<dbReference type="Gene3D" id="3.30.40.10">
    <property type="entry name" value="Zinc/RING finger domain, C3HC4 (zinc finger)"/>
    <property type="match status" value="1"/>
</dbReference>
<protein>
    <recommendedName>
        <fullName evidence="2">RING-type domain-containing protein</fullName>
    </recommendedName>
</protein>
<proteinExistence type="predicted"/>
<dbReference type="GO" id="GO:0008270">
    <property type="term" value="F:zinc ion binding"/>
    <property type="evidence" value="ECO:0007669"/>
    <property type="project" value="UniProtKB-KW"/>
</dbReference>
<dbReference type="InterPro" id="IPR001841">
    <property type="entry name" value="Znf_RING"/>
</dbReference>
<evidence type="ECO:0000313" key="4">
    <source>
        <dbReference type="Proteomes" id="UP000187209"/>
    </source>
</evidence>
<evidence type="ECO:0000256" key="1">
    <source>
        <dbReference type="PROSITE-ProRule" id="PRU00175"/>
    </source>
</evidence>
<name>A0A1R2CZ10_9CILI</name>
<keyword evidence="1" id="KW-0479">Metal-binding</keyword>
<gene>
    <name evidence="3" type="ORF">SteCoe_2574</name>
</gene>
<keyword evidence="1" id="KW-0862">Zinc</keyword>
<evidence type="ECO:0000259" key="2">
    <source>
        <dbReference type="PROSITE" id="PS50089"/>
    </source>
</evidence>
<comment type="caution">
    <text evidence="3">The sequence shown here is derived from an EMBL/GenBank/DDBJ whole genome shotgun (WGS) entry which is preliminary data.</text>
</comment>
<dbReference type="SUPFAM" id="SSF57850">
    <property type="entry name" value="RING/U-box"/>
    <property type="match status" value="1"/>
</dbReference>